<protein>
    <recommendedName>
        <fullName evidence="5">Chaperone protein HscA homolog</fullName>
    </recommendedName>
</protein>
<dbReference type="GO" id="GO:0051082">
    <property type="term" value="F:unfolded protein binding"/>
    <property type="evidence" value="ECO:0007669"/>
    <property type="project" value="InterPro"/>
</dbReference>
<dbReference type="EMBL" id="CYHB01000004">
    <property type="protein sequence ID" value="CUA86587.1"/>
    <property type="molecule type" value="Genomic_DNA"/>
</dbReference>
<proteinExistence type="inferred from homology"/>
<reference evidence="8" key="1">
    <citation type="submission" date="2015-08" db="EMBL/GenBank/DDBJ databases">
        <authorList>
            <person name="Varghese N."/>
        </authorList>
    </citation>
    <scope>NUCLEOTIDE SEQUENCE [LARGE SCALE GENOMIC DNA]</scope>
    <source>
        <strain evidence="8">DSM 27808</strain>
    </source>
</reference>
<accession>A0A0K6H790</accession>
<dbReference type="Gene3D" id="2.60.34.10">
    <property type="entry name" value="Substrate Binding Domain Of DNAk, Chain A, domain 1"/>
    <property type="match status" value="1"/>
</dbReference>
<dbReference type="SUPFAM" id="SSF53067">
    <property type="entry name" value="Actin-like ATPase domain"/>
    <property type="match status" value="2"/>
</dbReference>
<gene>
    <name evidence="5" type="primary">hscA</name>
    <name evidence="7" type="ORF">Ga0061064_1528</name>
</gene>
<dbReference type="InterPro" id="IPR010236">
    <property type="entry name" value="ISC_FeS_clus_asmbl_HscA"/>
</dbReference>
<comment type="similarity">
    <text evidence="1 5 6">Belongs to the heat shock protein 70 family.</text>
</comment>
<dbReference type="PRINTS" id="PR00301">
    <property type="entry name" value="HEATSHOCK70"/>
</dbReference>
<organism evidence="7 8">
    <name type="scientific">Pseudidiomarina woesei</name>
    <dbReference type="NCBI Taxonomy" id="1381080"/>
    <lineage>
        <taxon>Bacteria</taxon>
        <taxon>Pseudomonadati</taxon>
        <taxon>Pseudomonadota</taxon>
        <taxon>Gammaproteobacteria</taxon>
        <taxon>Alteromonadales</taxon>
        <taxon>Idiomarinaceae</taxon>
        <taxon>Pseudidiomarina</taxon>
    </lineage>
</organism>
<dbReference type="InterPro" id="IPR029047">
    <property type="entry name" value="HSP70_peptide-bd_sf"/>
</dbReference>
<dbReference type="Gene3D" id="3.90.640.10">
    <property type="entry name" value="Actin, Chain A, domain 4"/>
    <property type="match status" value="2"/>
</dbReference>
<dbReference type="SUPFAM" id="SSF100934">
    <property type="entry name" value="Heat shock protein 70kD (HSP70), C-terminal subdomain"/>
    <property type="match status" value="1"/>
</dbReference>
<dbReference type="HAMAP" id="MF_00679">
    <property type="entry name" value="HscA"/>
    <property type="match status" value="1"/>
</dbReference>
<keyword evidence="3 5" id="KW-0067">ATP-binding</keyword>
<dbReference type="GO" id="GO:0005524">
    <property type="term" value="F:ATP binding"/>
    <property type="evidence" value="ECO:0007669"/>
    <property type="project" value="UniProtKB-KW"/>
</dbReference>
<evidence type="ECO:0000256" key="5">
    <source>
        <dbReference type="HAMAP-Rule" id="MF_00679"/>
    </source>
</evidence>
<dbReference type="AlphaFoldDB" id="A0A0K6H790"/>
<dbReference type="Proteomes" id="UP000182598">
    <property type="component" value="Unassembled WGS sequence"/>
</dbReference>
<dbReference type="GO" id="GO:0016887">
    <property type="term" value="F:ATP hydrolysis activity"/>
    <property type="evidence" value="ECO:0007669"/>
    <property type="project" value="UniProtKB-UniRule"/>
</dbReference>
<dbReference type="Pfam" id="PF00012">
    <property type="entry name" value="HSP70"/>
    <property type="match status" value="2"/>
</dbReference>
<dbReference type="GO" id="GO:0016226">
    <property type="term" value="P:iron-sulfur cluster assembly"/>
    <property type="evidence" value="ECO:0007669"/>
    <property type="project" value="InterPro"/>
</dbReference>
<dbReference type="FunFam" id="2.60.34.10:FF:000005">
    <property type="entry name" value="Chaperone protein HscA homolog"/>
    <property type="match status" value="1"/>
</dbReference>
<evidence type="ECO:0000256" key="1">
    <source>
        <dbReference type="ARBA" id="ARBA00007381"/>
    </source>
</evidence>
<dbReference type="PROSITE" id="PS00329">
    <property type="entry name" value="HSP70_2"/>
    <property type="match status" value="1"/>
</dbReference>
<dbReference type="PANTHER" id="PTHR19375">
    <property type="entry name" value="HEAT SHOCK PROTEIN 70KDA"/>
    <property type="match status" value="1"/>
</dbReference>
<evidence type="ECO:0000256" key="3">
    <source>
        <dbReference type="ARBA" id="ARBA00022840"/>
    </source>
</evidence>
<dbReference type="FunFam" id="3.30.420.40:FF:000046">
    <property type="entry name" value="Chaperone protein HscA"/>
    <property type="match status" value="1"/>
</dbReference>
<dbReference type="InterPro" id="IPR018181">
    <property type="entry name" value="Heat_shock_70_CS"/>
</dbReference>
<dbReference type="Gene3D" id="1.20.1270.10">
    <property type="match status" value="1"/>
</dbReference>
<keyword evidence="8" id="KW-1185">Reference proteome</keyword>
<evidence type="ECO:0000313" key="7">
    <source>
        <dbReference type="EMBL" id="CUA86587.1"/>
    </source>
</evidence>
<evidence type="ECO:0000256" key="6">
    <source>
        <dbReference type="RuleBase" id="RU003322"/>
    </source>
</evidence>
<keyword evidence="4 5" id="KW-0143">Chaperone</keyword>
<evidence type="ECO:0000256" key="2">
    <source>
        <dbReference type="ARBA" id="ARBA00022741"/>
    </source>
</evidence>
<evidence type="ECO:0000313" key="8">
    <source>
        <dbReference type="Proteomes" id="UP000182598"/>
    </source>
</evidence>
<comment type="function">
    <text evidence="5">Chaperone involved in the maturation of iron-sulfur cluster-containing proteins. Has a low intrinsic ATPase activity which is markedly stimulated by HscB.</text>
</comment>
<dbReference type="RefSeq" id="WP_055439190.1">
    <property type="nucleotide sequence ID" value="NZ_CYHB01000004.1"/>
</dbReference>
<keyword evidence="2 5" id="KW-0547">Nucleotide-binding</keyword>
<dbReference type="PROSITE" id="PS00297">
    <property type="entry name" value="HSP70_1"/>
    <property type="match status" value="1"/>
</dbReference>
<dbReference type="PROSITE" id="PS01036">
    <property type="entry name" value="HSP70_3"/>
    <property type="match status" value="1"/>
</dbReference>
<evidence type="ECO:0000256" key="4">
    <source>
        <dbReference type="ARBA" id="ARBA00023186"/>
    </source>
</evidence>
<dbReference type="InterPro" id="IPR043129">
    <property type="entry name" value="ATPase_NBD"/>
</dbReference>
<dbReference type="GO" id="GO:0140662">
    <property type="term" value="F:ATP-dependent protein folding chaperone"/>
    <property type="evidence" value="ECO:0007669"/>
    <property type="project" value="InterPro"/>
</dbReference>
<dbReference type="SUPFAM" id="SSF100920">
    <property type="entry name" value="Heat shock protein 70kD (HSP70), peptide-binding domain"/>
    <property type="match status" value="1"/>
</dbReference>
<sequence length="691" mass="73337">MALLQIAEPGQSTAPHQHRLAAGIDLGTTNSLVASVRSGSPVILRDEQDRAILPSVVYYGADEVLTGHEALAKHADKTIATENTIVSVKRFIGRTIADVQKNFSNLPYRMSETDNGVPVFHTAAGDRNAVEVSADILRTLAARAEASLGGELTGVVITVPAYFDDAQRQSTKDAAQLAGLKVLRLLNEPTAAAVAYGLDSGQEGLIAVYDLGGGTFDISILRLQGGVFEVLATGGDSALGGDDFDQLIVNWLKQEWQLPDSVDARTERDLVNAAKAAKEQLTDVNCVVARRSTPGGAAVNAESNSDIEPGGAAVNLESNSDIEPGGAAVNAEFTSDIEPGGAAVNAEFTIEAHDESTLDPRRETPGYAVLTREKLNELIEPLVRRTLSACRRALKDADVSADEIIDVVMVGGSTRVPRVREAVGEFFARQPLTSIDPDQVVAIGAAIQADILAGNKPDSDMLLLDVIPLSLGLETMGGLVEKVISRNTTIPVAKAQEFTTFKDGQTAMMIHVVQGERELVDDCRSLARFVLTDIPPMAAGAAHIRVTFQVDADGLLSVTAMEKSSGVTASVQVKPSYGLGDDDITKMIQSSMTNAKEDMAARMLREQQVEADRVLEALSSALAVDGELLNDDERSVLDDAMDALRIARNGTDADAIEKAIEAVDKASDEFAARRMDASISKALSGKKAEEL</sequence>
<dbReference type="Gene3D" id="3.30.420.40">
    <property type="match status" value="4"/>
</dbReference>
<dbReference type="InterPro" id="IPR029048">
    <property type="entry name" value="HSP70_C_sf"/>
</dbReference>
<name>A0A0K6H790_9GAMM</name>
<dbReference type="InterPro" id="IPR013126">
    <property type="entry name" value="Hsp_70_fam"/>
</dbReference>